<dbReference type="InterPro" id="IPR029787">
    <property type="entry name" value="Nucleotide_cyclase"/>
</dbReference>
<dbReference type="NCBIfam" id="TIGR00254">
    <property type="entry name" value="GGDEF"/>
    <property type="match status" value="1"/>
</dbReference>
<feature type="domain" description="GGDEF" evidence="1">
    <location>
        <begin position="136"/>
        <end position="263"/>
    </location>
</feature>
<organism evidence="2">
    <name type="scientific">mine drainage metagenome</name>
    <dbReference type="NCBI Taxonomy" id="410659"/>
    <lineage>
        <taxon>unclassified sequences</taxon>
        <taxon>metagenomes</taxon>
        <taxon>ecological metagenomes</taxon>
    </lineage>
</organism>
<accession>A0A1J5Q8V3</accession>
<dbReference type="GO" id="GO:0043709">
    <property type="term" value="P:cell adhesion involved in single-species biofilm formation"/>
    <property type="evidence" value="ECO:0007669"/>
    <property type="project" value="TreeGrafter"/>
</dbReference>
<sequence>MSVTGAGGGLCYQAIYQQDRPCLDCHAAGLVDAGGQPNGKVMRSERFNEAKDAWCQLQEGAITLPDGRCALFSIASDIGALKDAQNRLSEAHAELALKNQLLESLSVTDRLTGLFNRRKLDELLANECERAARTDATLSLMMVDIDHFKNVNDTFGHPVGDQILVSMAELLRHGVRKVDTVARWGGEEFMILCPATPLAGACAVAENIRASIEATDFPLVGHKTVCFGVAQYHPDETCQSLVERADAALYRAKNEGRNCVRLG</sequence>
<dbReference type="AlphaFoldDB" id="A0A1J5Q8V3"/>
<dbReference type="PANTHER" id="PTHR45138:SF9">
    <property type="entry name" value="DIGUANYLATE CYCLASE DGCM-RELATED"/>
    <property type="match status" value="1"/>
</dbReference>
<dbReference type="SUPFAM" id="SSF55073">
    <property type="entry name" value="Nucleotide cyclase"/>
    <property type="match status" value="1"/>
</dbReference>
<evidence type="ECO:0000313" key="2">
    <source>
        <dbReference type="EMBL" id="OIQ72389.1"/>
    </source>
</evidence>
<reference evidence="2" key="1">
    <citation type="submission" date="2016-10" db="EMBL/GenBank/DDBJ databases">
        <title>Sequence of Gallionella enrichment culture.</title>
        <authorList>
            <person name="Poehlein A."/>
            <person name="Muehling M."/>
            <person name="Daniel R."/>
        </authorList>
    </citation>
    <scope>NUCLEOTIDE SEQUENCE</scope>
</reference>
<name>A0A1J5Q8V3_9ZZZZ</name>
<dbReference type="PANTHER" id="PTHR45138">
    <property type="entry name" value="REGULATORY COMPONENTS OF SENSORY TRANSDUCTION SYSTEM"/>
    <property type="match status" value="1"/>
</dbReference>
<evidence type="ECO:0000259" key="1">
    <source>
        <dbReference type="PROSITE" id="PS50887"/>
    </source>
</evidence>
<dbReference type="GO" id="GO:1902201">
    <property type="term" value="P:negative regulation of bacterial-type flagellum-dependent cell motility"/>
    <property type="evidence" value="ECO:0007669"/>
    <property type="project" value="TreeGrafter"/>
</dbReference>
<dbReference type="InterPro" id="IPR050469">
    <property type="entry name" value="Diguanylate_Cyclase"/>
</dbReference>
<dbReference type="Gene3D" id="3.30.70.270">
    <property type="match status" value="1"/>
</dbReference>
<comment type="caution">
    <text evidence="2">The sequence shown here is derived from an EMBL/GenBank/DDBJ whole genome shotgun (WGS) entry which is preliminary data.</text>
</comment>
<protein>
    <submittedName>
        <fullName evidence="2">Putative diguanylate cyclase YdaM</fullName>
        <ecNumber evidence="2">2.7.7.65</ecNumber>
    </submittedName>
</protein>
<dbReference type="FunFam" id="3.30.70.270:FF:000001">
    <property type="entry name" value="Diguanylate cyclase domain protein"/>
    <property type="match status" value="1"/>
</dbReference>
<dbReference type="Pfam" id="PF00990">
    <property type="entry name" value="GGDEF"/>
    <property type="match status" value="1"/>
</dbReference>
<dbReference type="SMART" id="SM00267">
    <property type="entry name" value="GGDEF"/>
    <property type="match status" value="1"/>
</dbReference>
<proteinExistence type="predicted"/>
<dbReference type="InterPro" id="IPR043128">
    <property type="entry name" value="Rev_trsase/Diguanyl_cyclase"/>
</dbReference>
<dbReference type="GO" id="GO:0052621">
    <property type="term" value="F:diguanylate cyclase activity"/>
    <property type="evidence" value="ECO:0007669"/>
    <property type="project" value="UniProtKB-EC"/>
</dbReference>
<dbReference type="CDD" id="cd01949">
    <property type="entry name" value="GGDEF"/>
    <property type="match status" value="1"/>
</dbReference>
<gene>
    <name evidence="2" type="primary">ydaM_26</name>
    <name evidence="2" type="ORF">GALL_459870</name>
</gene>
<dbReference type="EMBL" id="MLJW01003291">
    <property type="protein sequence ID" value="OIQ72389.1"/>
    <property type="molecule type" value="Genomic_DNA"/>
</dbReference>
<keyword evidence="2" id="KW-0808">Transferase</keyword>
<dbReference type="EC" id="2.7.7.65" evidence="2"/>
<dbReference type="PROSITE" id="PS50887">
    <property type="entry name" value="GGDEF"/>
    <property type="match status" value="1"/>
</dbReference>
<dbReference type="InterPro" id="IPR000160">
    <property type="entry name" value="GGDEF_dom"/>
</dbReference>
<dbReference type="GO" id="GO:0005886">
    <property type="term" value="C:plasma membrane"/>
    <property type="evidence" value="ECO:0007669"/>
    <property type="project" value="TreeGrafter"/>
</dbReference>
<keyword evidence="2" id="KW-0548">Nucleotidyltransferase</keyword>